<evidence type="ECO:0000313" key="2">
    <source>
        <dbReference type="Proteomes" id="UP000837857"/>
    </source>
</evidence>
<organism evidence="1 2">
    <name type="scientific">Iphiclides podalirius</name>
    <name type="common">scarce swallowtail</name>
    <dbReference type="NCBI Taxonomy" id="110791"/>
    <lineage>
        <taxon>Eukaryota</taxon>
        <taxon>Metazoa</taxon>
        <taxon>Ecdysozoa</taxon>
        <taxon>Arthropoda</taxon>
        <taxon>Hexapoda</taxon>
        <taxon>Insecta</taxon>
        <taxon>Pterygota</taxon>
        <taxon>Neoptera</taxon>
        <taxon>Endopterygota</taxon>
        <taxon>Lepidoptera</taxon>
        <taxon>Glossata</taxon>
        <taxon>Ditrysia</taxon>
        <taxon>Papilionoidea</taxon>
        <taxon>Papilionidae</taxon>
        <taxon>Papilioninae</taxon>
        <taxon>Iphiclides</taxon>
    </lineage>
</organism>
<accession>A0ABN8J6R2</accession>
<name>A0ABN8J6R2_9NEOP</name>
<feature type="non-terminal residue" evidence="1">
    <location>
        <position position="1"/>
    </location>
</feature>
<keyword evidence="2" id="KW-1185">Reference proteome</keyword>
<protein>
    <submittedName>
        <fullName evidence="1">Uncharacterized protein</fullName>
    </submittedName>
</protein>
<evidence type="ECO:0000313" key="1">
    <source>
        <dbReference type="EMBL" id="CAH2075161.1"/>
    </source>
</evidence>
<proteinExistence type="predicted"/>
<sequence>MCIVNEQLLTLPYPIQSKSHEGALRLPHFSLSADISPRLICIEIFVCGNGVWKEFVAADCGGLRSRRTVFSGVFASVTVIRHTINLRVDPQEVAGAGEFAAMAPICTPVAPGTCSSYDNPLSVNLAAT</sequence>
<gene>
    <name evidence="1" type="ORF">IPOD504_LOCUS16550</name>
</gene>
<dbReference type="EMBL" id="OW152820">
    <property type="protein sequence ID" value="CAH2075161.1"/>
    <property type="molecule type" value="Genomic_DNA"/>
</dbReference>
<reference evidence="1" key="1">
    <citation type="submission" date="2022-03" db="EMBL/GenBank/DDBJ databases">
        <authorList>
            <person name="Martin H S."/>
        </authorList>
    </citation>
    <scope>NUCLEOTIDE SEQUENCE</scope>
</reference>
<dbReference type="Proteomes" id="UP000837857">
    <property type="component" value="Chromosome 8"/>
</dbReference>